<dbReference type="AlphaFoldDB" id="S6AAB3"/>
<keyword evidence="2" id="KW-0328">Glycosyltransferase</keyword>
<feature type="transmembrane region" description="Helical" evidence="8">
    <location>
        <begin position="243"/>
        <end position="264"/>
    </location>
</feature>
<dbReference type="PANTHER" id="PTHR48090">
    <property type="entry name" value="UNDECAPRENYL-PHOSPHATE 4-DEOXY-4-FORMAMIDO-L-ARABINOSE TRANSFERASE-RELATED"/>
    <property type="match status" value="1"/>
</dbReference>
<keyword evidence="5" id="KW-0448">Lipopolysaccharide biosynthesis</keyword>
<evidence type="ECO:0000313" key="11">
    <source>
        <dbReference type="Proteomes" id="UP000015559"/>
    </source>
</evidence>
<evidence type="ECO:0000256" key="6">
    <source>
        <dbReference type="ARBA" id="ARBA00022989"/>
    </source>
</evidence>
<organism evidence="10 11">
    <name type="scientific">Sulfuricella denitrificans (strain DSM 22764 / NBRC 105220 / skB26)</name>
    <dbReference type="NCBI Taxonomy" id="1163617"/>
    <lineage>
        <taxon>Bacteria</taxon>
        <taxon>Pseudomonadati</taxon>
        <taxon>Pseudomonadota</taxon>
        <taxon>Betaproteobacteria</taxon>
        <taxon>Nitrosomonadales</taxon>
        <taxon>Sulfuricellaceae</taxon>
        <taxon>Sulfuricella</taxon>
    </lineage>
</organism>
<dbReference type="PANTHER" id="PTHR48090:SF3">
    <property type="entry name" value="UNDECAPRENYL-PHOSPHATE 4-DEOXY-4-FORMAMIDO-L-ARABINOSE TRANSFERASE"/>
    <property type="match status" value="1"/>
</dbReference>
<dbReference type="HOGENOM" id="CLU_033536_0_0_4"/>
<keyword evidence="7 8" id="KW-0472">Membrane</keyword>
<dbReference type="eggNOG" id="COG0463">
    <property type="taxonomic scope" value="Bacteria"/>
</dbReference>
<evidence type="ECO:0000256" key="5">
    <source>
        <dbReference type="ARBA" id="ARBA00022985"/>
    </source>
</evidence>
<evidence type="ECO:0000256" key="7">
    <source>
        <dbReference type="ARBA" id="ARBA00023136"/>
    </source>
</evidence>
<dbReference type="Gene3D" id="3.90.550.10">
    <property type="entry name" value="Spore Coat Polysaccharide Biosynthesis Protein SpsA, Chain A"/>
    <property type="match status" value="1"/>
</dbReference>
<dbReference type="Pfam" id="PF00535">
    <property type="entry name" value="Glycos_transf_2"/>
    <property type="match status" value="1"/>
</dbReference>
<gene>
    <name evidence="10" type="ORF">SCD_n01745</name>
</gene>
<protein>
    <submittedName>
        <fullName evidence="10">Undecaprenylphosphate 4-deoxyformamido-L-arabinose transferase</fullName>
    </submittedName>
</protein>
<dbReference type="Proteomes" id="UP000015559">
    <property type="component" value="Chromosome"/>
</dbReference>
<evidence type="ECO:0000256" key="1">
    <source>
        <dbReference type="ARBA" id="ARBA00022475"/>
    </source>
</evidence>
<keyword evidence="11" id="KW-1185">Reference proteome</keyword>
<dbReference type="OrthoDB" id="9811884at2"/>
<reference evidence="10 11" key="1">
    <citation type="journal article" date="2012" name="Appl. Environ. Microbiol.">
        <title>Draft genome sequence of a psychrotolerant sulfur-oxidizing bacterium, Sulfuricella denitrificans skB26, and proteomic insights into cold adaptation.</title>
        <authorList>
            <person name="Watanabe T."/>
            <person name="Kojima H."/>
            <person name="Fukui M."/>
        </authorList>
    </citation>
    <scope>NUCLEOTIDE SEQUENCE [LARGE SCALE GENOMIC DNA]</scope>
    <source>
        <strain evidence="11">skB26</strain>
    </source>
</reference>
<evidence type="ECO:0000313" key="10">
    <source>
        <dbReference type="EMBL" id="BAN35560.1"/>
    </source>
</evidence>
<sequence>MIENTPDALEVSIVVPIYNEEENLGELLRRVHEAMEPTGRSWELICIDDCSSDTSATLLEQFATTRPWLHPLYLIRNYGQSAAMQAGFDAAAGAVVVTLDGDLQNDPADIPGLLDMLDQRPEIDIISGWRKNRQDRYINRKLPSMIANGLISRMTGVHLHDYGCSLKVYRSESIRDVKIYGELHRFIPALAAQFGAKVIEVPVSHHARMHGQSKYGIDRTLRVVLDLLWVKFLLRFLHRPMHAFGGAGITLLLPGLLSLGVLVVEKVFLGENIGGRPLLLLGVMLTLMGVQLVAMGLLGEILIRIYHEPAGRAQYLLRAAPRRRGKANPTSKTAPEPNS</sequence>
<keyword evidence="3 10" id="KW-0808">Transferase</keyword>
<evidence type="ECO:0000256" key="8">
    <source>
        <dbReference type="SAM" id="Phobius"/>
    </source>
</evidence>
<dbReference type="KEGG" id="sdr:SCD_n01745"/>
<keyword evidence="4 8" id="KW-0812">Transmembrane</keyword>
<dbReference type="STRING" id="1163617.SCD_n01745"/>
<evidence type="ECO:0000256" key="3">
    <source>
        <dbReference type="ARBA" id="ARBA00022679"/>
    </source>
</evidence>
<keyword evidence="1" id="KW-1003">Cell membrane</keyword>
<evidence type="ECO:0000256" key="4">
    <source>
        <dbReference type="ARBA" id="ARBA00022692"/>
    </source>
</evidence>
<proteinExistence type="predicted"/>
<dbReference type="InterPro" id="IPR050256">
    <property type="entry name" value="Glycosyltransferase_2"/>
</dbReference>
<dbReference type="EMBL" id="AP013066">
    <property type="protein sequence ID" value="BAN35560.1"/>
    <property type="molecule type" value="Genomic_DNA"/>
</dbReference>
<keyword evidence="6 8" id="KW-1133">Transmembrane helix</keyword>
<dbReference type="InterPro" id="IPR029044">
    <property type="entry name" value="Nucleotide-diphossugar_trans"/>
</dbReference>
<dbReference type="GO" id="GO:0009103">
    <property type="term" value="P:lipopolysaccharide biosynthetic process"/>
    <property type="evidence" value="ECO:0007669"/>
    <property type="project" value="UniProtKB-KW"/>
</dbReference>
<feature type="domain" description="Glycosyltransferase 2-like" evidence="9">
    <location>
        <begin position="12"/>
        <end position="176"/>
    </location>
</feature>
<dbReference type="InterPro" id="IPR001173">
    <property type="entry name" value="Glyco_trans_2-like"/>
</dbReference>
<evidence type="ECO:0000256" key="2">
    <source>
        <dbReference type="ARBA" id="ARBA00022676"/>
    </source>
</evidence>
<dbReference type="GO" id="GO:0099621">
    <property type="term" value="F:undecaprenyl-phosphate 4-deoxy-4-formamido-L-arabinose transferase activity"/>
    <property type="evidence" value="ECO:0007669"/>
    <property type="project" value="TreeGrafter"/>
</dbReference>
<feature type="transmembrane region" description="Helical" evidence="8">
    <location>
        <begin position="279"/>
        <end position="303"/>
    </location>
</feature>
<dbReference type="SUPFAM" id="SSF53448">
    <property type="entry name" value="Nucleotide-diphospho-sugar transferases"/>
    <property type="match status" value="1"/>
</dbReference>
<name>S6AAB3_SULDS</name>
<evidence type="ECO:0000259" key="9">
    <source>
        <dbReference type="Pfam" id="PF00535"/>
    </source>
</evidence>
<dbReference type="GO" id="GO:0005886">
    <property type="term" value="C:plasma membrane"/>
    <property type="evidence" value="ECO:0007669"/>
    <property type="project" value="TreeGrafter"/>
</dbReference>
<dbReference type="RefSeq" id="WP_009204752.1">
    <property type="nucleotide sequence ID" value="NC_022357.1"/>
</dbReference>
<dbReference type="CDD" id="cd04187">
    <property type="entry name" value="DPM1_like_bac"/>
    <property type="match status" value="1"/>
</dbReference>
<accession>S6AAB3</accession>